<reference evidence="4 5" key="1">
    <citation type="submission" date="2018-06" db="EMBL/GenBank/DDBJ databases">
        <title>The Genome of Cuscuta australis (Dodder) Provides Insight into the Evolution of Plant Parasitism.</title>
        <authorList>
            <person name="Liu H."/>
        </authorList>
    </citation>
    <scope>NUCLEOTIDE SEQUENCE [LARGE SCALE GENOMIC DNA]</scope>
    <source>
        <strain evidence="5">cv. Yunnan</strain>
        <tissue evidence="4">Vines</tissue>
    </source>
</reference>
<comment type="caution">
    <text evidence="4">The sequence shown here is derived from an EMBL/GenBank/DDBJ whole genome shotgun (WGS) entry which is preliminary data.</text>
</comment>
<dbReference type="Proteomes" id="UP000249390">
    <property type="component" value="Unassembled WGS sequence"/>
</dbReference>
<keyword evidence="2" id="KW-0472">Membrane</keyword>
<feature type="transmembrane region" description="Helical" evidence="2">
    <location>
        <begin position="6"/>
        <end position="26"/>
    </location>
</feature>
<gene>
    <name evidence="4" type="ORF">DM860_004230</name>
</gene>
<organism evidence="4 5">
    <name type="scientific">Cuscuta australis</name>
    <dbReference type="NCBI Taxonomy" id="267555"/>
    <lineage>
        <taxon>Eukaryota</taxon>
        <taxon>Viridiplantae</taxon>
        <taxon>Streptophyta</taxon>
        <taxon>Embryophyta</taxon>
        <taxon>Tracheophyta</taxon>
        <taxon>Spermatophyta</taxon>
        <taxon>Magnoliopsida</taxon>
        <taxon>eudicotyledons</taxon>
        <taxon>Gunneridae</taxon>
        <taxon>Pentapetalae</taxon>
        <taxon>asterids</taxon>
        <taxon>lamiids</taxon>
        <taxon>Solanales</taxon>
        <taxon>Convolvulaceae</taxon>
        <taxon>Cuscuteae</taxon>
        <taxon>Cuscuta</taxon>
        <taxon>Cuscuta subgen. Grammica</taxon>
        <taxon>Cuscuta sect. Cleistogrammica</taxon>
    </lineage>
</organism>
<evidence type="ECO:0000256" key="2">
    <source>
        <dbReference type="SAM" id="Phobius"/>
    </source>
</evidence>
<keyword evidence="5" id="KW-1185">Reference proteome</keyword>
<proteinExistence type="predicted"/>
<dbReference type="InterPro" id="IPR055143">
    <property type="entry name" value="MBTP1_N"/>
</dbReference>
<accession>A0A328EAX7</accession>
<evidence type="ECO:0000313" key="5">
    <source>
        <dbReference type="Proteomes" id="UP000249390"/>
    </source>
</evidence>
<keyword evidence="2" id="KW-1133">Transmembrane helix</keyword>
<feature type="compositionally biased region" description="Basic and acidic residues" evidence="1">
    <location>
        <begin position="49"/>
        <end position="66"/>
    </location>
</feature>
<evidence type="ECO:0000259" key="3">
    <source>
        <dbReference type="Pfam" id="PF23001"/>
    </source>
</evidence>
<sequence length="253" mass="29592">MRCTHGLPFFTLPLVLLIFSFVLRLFHPLLFVHYPESARDQPLSRSTLKPKDVGHNHHEVQKRESSSRNNYIVRFTKYLKSEYHRTYLQGNVKLNGWEWIERKNPASRFPTDFAVVAIEESMIELLIDEFTKLKFVKDVSLDLSYQRGVLAKKNDRIGGFFDGKKRPGKIFTSMSFTEGEQNEGKRNVISNTSNMEISWKRELLMQKHFGQKDTPALKLKWLFLTQAFDQIILIFVISRSVQIGPMKIHLMTI</sequence>
<feature type="domain" description="Membrane-bound transcription factor site-1 protease-like N-terminal" evidence="3">
    <location>
        <begin position="68"/>
        <end position="140"/>
    </location>
</feature>
<evidence type="ECO:0000313" key="4">
    <source>
        <dbReference type="EMBL" id="RAL53759.1"/>
    </source>
</evidence>
<dbReference type="AlphaFoldDB" id="A0A328EAX7"/>
<dbReference type="Pfam" id="PF23001">
    <property type="entry name" value="MBTP1_N"/>
    <property type="match status" value="1"/>
</dbReference>
<name>A0A328EAX7_9ASTE</name>
<feature type="region of interest" description="Disordered" evidence="1">
    <location>
        <begin position="41"/>
        <end position="67"/>
    </location>
</feature>
<evidence type="ECO:0000256" key="1">
    <source>
        <dbReference type="SAM" id="MobiDB-lite"/>
    </source>
</evidence>
<dbReference type="EMBL" id="NQVE01000015">
    <property type="protein sequence ID" value="RAL53759.1"/>
    <property type="molecule type" value="Genomic_DNA"/>
</dbReference>
<keyword evidence="2" id="KW-0812">Transmembrane</keyword>
<protein>
    <recommendedName>
        <fullName evidence="3">Membrane-bound transcription factor site-1 protease-like N-terminal domain-containing protein</fullName>
    </recommendedName>
</protein>